<dbReference type="PANTHER" id="PTHR21831">
    <property type="entry name" value="MICROTUBULE-ASSOCIATED PROTEIN 10"/>
    <property type="match status" value="1"/>
</dbReference>
<keyword evidence="2" id="KW-0812">Transmembrane</keyword>
<dbReference type="EMBL" id="CAJNOJ010000041">
    <property type="protein sequence ID" value="CAF0932021.1"/>
    <property type="molecule type" value="Genomic_DNA"/>
</dbReference>
<feature type="domain" description="PH" evidence="3">
    <location>
        <begin position="11"/>
        <end position="108"/>
    </location>
</feature>
<feature type="region of interest" description="Disordered" evidence="1">
    <location>
        <begin position="588"/>
        <end position="622"/>
    </location>
</feature>
<name>A0A814BWE1_ADIRI</name>
<feature type="region of interest" description="Disordered" evidence="1">
    <location>
        <begin position="223"/>
        <end position="264"/>
    </location>
</feature>
<dbReference type="AlphaFoldDB" id="A0A814BWE1"/>
<feature type="region of interest" description="Disordered" evidence="1">
    <location>
        <begin position="524"/>
        <end position="565"/>
    </location>
</feature>
<dbReference type="InterPro" id="IPR039302">
    <property type="entry name" value="MAP10"/>
</dbReference>
<evidence type="ECO:0000313" key="5">
    <source>
        <dbReference type="Proteomes" id="UP000663852"/>
    </source>
</evidence>
<feature type="region of interest" description="Disordered" evidence="1">
    <location>
        <begin position="972"/>
        <end position="1071"/>
    </location>
</feature>
<dbReference type="PANTHER" id="PTHR21831:SF2">
    <property type="entry name" value="MICROTUBULE-ASSOCIATED PROTEIN 10"/>
    <property type="match status" value="1"/>
</dbReference>
<evidence type="ECO:0000256" key="1">
    <source>
        <dbReference type="SAM" id="MobiDB-lite"/>
    </source>
</evidence>
<dbReference type="Pfam" id="PF14924">
    <property type="entry name" value="MAP10_N"/>
    <property type="match status" value="1"/>
</dbReference>
<feature type="compositionally biased region" description="Low complexity" evidence="1">
    <location>
        <begin position="1005"/>
        <end position="1022"/>
    </location>
</feature>
<protein>
    <recommendedName>
        <fullName evidence="3">PH domain-containing protein</fullName>
    </recommendedName>
</protein>
<dbReference type="SMART" id="SM00233">
    <property type="entry name" value="PH"/>
    <property type="match status" value="1"/>
</dbReference>
<feature type="transmembrane region" description="Helical" evidence="2">
    <location>
        <begin position="292"/>
        <end position="311"/>
    </location>
</feature>
<feature type="compositionally biased region" description="Basic and acidic residues" evidence="1">
    <location>
        <begin position="856"/>
        <end position="867"/>
    </location>
</feature>
<dbReference type="GO" id="GO:1990023">
    <property type="term" value="C:mitotic spindle midzone"/>
    <property type="evidence" value="ECO:0007669"/>
    <property type="project" value="TreeGrafter"/>
</dbReference>
<dbReference type="PROSITE" id="PS50003">
    <property type="entry name" value="PH_DOMAIN"/>
    <property type="match status" value="1"/>
</dbReference>
<feature type="compositionally biased region" description="Basic and acidic residues" evidence="1">
    <location>
        <begin position="531"/>
        <end position="545"/>
    </location>
</feature>
<dbReference type="SUPFAM" id="SSF50729">
    <property type="entry name" value="PH domain-like"/>
    <property type="match status" value="1"/>
</dbReference>
<dbReference type="InterPro" id="IPR001849">
    <property type="entry name" value="PH_domain"/>
</dbReference>
<keyword evidence="2" id="KW-0472">Membrane</keyword>
<feature type="region of interest" description="Disordered" evidence="1">
    <location>
        <begin position="126"/>
        <end position="149"/>
    </location>
</feature>
<sequence>MWSFNWNTVDDSTFQGHLHKYTNAFKGYQSRYFVLDTATKILLYFMPYEVRKKGPRGVIELTDCWISPSNEDDVTFTVQTGGGDTFRFRAIDAKERQKWIDKLRTCSGSNAAEVFVSSLPSQRNSLINTSSSSNESQTRSSNRRDSKIYHHQQTLKEMREVIRCVEVNQRDFVETIESLSDTNRLHALSKDMLLLRSISRSCINSLQDSLVILTKRRVPDIEVRSSPIPPSSSPQSSTAMPNLSGKQLSQSFNSGSTSKSSLTSTISSDVDTLTFYAPDRLFQLKRVQRQRVLSIVLCLYNECIIIMYTYISCAIKHHLMPGTMTESEHPMSLLSIEVLISDVQINLGIECHLPCMVFRLLDYPAVSIPYFDQWQLEEFHNLKREHPHVPWRHLLSDQFYELRSANGKFHFKRGKSCLFKTYLKTLYAHLLNVPLFLLLIDQINDKGSHEDTSQFIGSCNIKLNELIEMLNQSILRNGSDIPLVEQQTFHSTLFNLMGTPIGTCNAAVRFCHYGTTILTQLPMLDEQTTSKGEKKSPNEIKEQVHEQPPPPPSSTSPSKPTPPAADTVIKHIHFVNEKKDVGLQISRSEIPTSVSNHDKSAQTRWTSTKTHSVRPQHSKSRSVRPIEDILHEDLLISAYQPPPLYFNSNSDFLQMVTPVNAKQFYDAKENRLSYLASIPIASFNDNDIDSDDEDGKPQRPKEKTGHNVRFNLLSSPPITPRTQLPSKPNILTDDFLHNFPLLRALVEEAFALQQHQPHNIPIPLQRPIVAERPHSANQANARKFKQSLTRTKSAAMVRSTGTRSVIMPRNTNNNRRLYPPAPSKTNQMVVTKAEVRSLVDRLSKPKFDKRFEREIARVEQMTPREEPSVSPRPAPKPASAPTSEKRPVSQKPPLHYGTTRAHRLYAEYARARRATNEAQTGASPKAPVTSPKEPAVNGRIPPASPQLINTGTLSHLSLLNKVDIDTVTIERNSIPQGTSEQIQQDTIPGTKSSSTTSQDVSFELSQTTESSTTTSSSTSPTPTTTPTPKPRSPVRHSQQNDEKNDLGFSITDVTDYFTDGGNNSSARQSLQ</sequence>
<dbReference type="GO" id="GO:0032467">
    <property type="term" value="P:positive regulation of cytokinesis"/>
    <property type="evidence" value="ECO:0007669"/>
    <property type="project" value="TreeGrafter"/>
</dbReference>
<organism evidence="4 5">
    <name type="scientific">Adineta ricciae</name>
    <name type="common">Rotifer</name>
    <dbReference type="NCBI Taxonomy" id="249248"/>
    <lineage>
        <taxon>Eukaryota</taxon>
        <taxon>Metazoa</taxon>
        <taxon>Spiralia</taxon>
        <taxon>Gnathifera</taxon>
        <taxon>Rotifera</taxon>
        <taxon>Eurotatoria</taxon>
        <taxon>Bdelloidea</taxon>
        <taxon>Adinetida</taxon>
        <taxon>Adinetidae</taxon>
        <taxon>Adineta</taxon>
    </lineage>
</organism>
<dbReference type="Gene3D" id="2.30.29.30">
    <property type="entry name" value="Pleckstrin-homology domain (PH domain)/Phosphotyrosine-binding domain (PTB)"/>
    <property type="match status" value="1"/>
</dbReference>
<dbReference type="GO" id="GO:0030496">
    <property type="term" value="C:midbody"/>
    <property type="evidence" value="ECO:0007669"/>
    <property type="project" value="TreeGrafter"/>
</dbReference>
<accession>A0A814BWE1</accession>
<dbReference type="Proteomes" id="UP000663852">
    <property type="component" value="Unassembled WGS sequence"/>
</dbReference>
<dbReference type="InterPro" id="IPR011993">
    <property type="entry name" value="PH-like_dom_sf"/>
</dbReference>
<dbReference type="GO" id="GO:0008017">
    <property type="term" value="F:microtubule binding"/>
    <property type="evidence" value="ECO:0007669"/>
    <property type="project" value="InterPro"/>
</dbReference>
<dbReference type="GO" id="GO:0005813">
    <property type="term" value="C:centrosome"/>
    <property type="evidence" value="ECO:0007669"/>
    <property type="project" value="TreeGrafter"/>
</dbReference>
<feature type="compositionally biased region" description="Basic and acidic residues" evidence="1">
    <location>
        <begin position="695"/>
        <end position="705"/>
    </location>
</feature>
<dbReference type="GO" id="GO:0097431">
    <property type="term" value="C:mitotic spindle pole"/>
    <property type="evidence" value="ECO:0007669"/>
    <property type="project" value="TreeGrafter"/>
</dbReference>
<feature type="compositionally biased region" description="Low complexity" evidence="1">
    <location>
        <begin position="249"/>
        <end position="264"/>
    </location>
</feature>
<evidence type="ECO:0000256" key="2">
    <source>
        <dbReference type="SAM" id="Phobius"/>
    </source>
</evidence>
<reference evidence="4" key="1">
    <citation type="submission" date="2021-02" db="EMBL/GenBank/DDBJ databases">
        <authorList>
            <person name="Nowell W R."/>
        </authorList>
    </citation>
    <scope>NUCLEOTIDE SEQUENCE</scope>
</reference>
<proteinExistence type="predicted"/>
<feature type="region of interest" description="Disordered" evidence="1">
    <location>
        <begin position="913"/>
        <end position="949"/>
    </location>
</feature>
<dbReference type="GO" id="GO:0005881">
    <property type="term" value="C:cytoplasmic microtubule"/>
    <property type="evidence" value="ECO:0007669"/>
    <property type="project" value="TreeGrafter"/>
</dbReference>
<evidence type="ECO:0000259" key="3">
    <source>
        <dbReference type="PROSITE" id="PS50003"/>
    </source>
</evidence>
<feature type="region of interest" description="Disordered" evidence="1">
    <location>
        <begin position="856"/>
        <end position="900"/>
    </location>
</feature>
<feature type="compositionally biased region" description="Pro residues" evidence="1">
    <location>
        <begin position="547"/>
        <end position="563"/>
    </location>
</feature>
<dbReference type="OrthoDB" id="69809at2759"/>
<gene>
    <name evidence="4" type="ORF">EDS130_LOCUS11344</name>
</gene>
<dbReference type="Pfam" id="PF00169">
    <property type="entry name" value="PH"/>
    <property type="match status" value="1"/>
</dbReference>
<evidence type="ECO:0000313" key="4">
    <source>
        <dbReference type="EMBL" id="CAF0932021.1"/>
    </source>
</evidence>
<feature type="compositionally biased region" description="Basic residues" evidence="1">
    <location>
        <begin position="611"/>
        <end position="622"/>
    </location>
</feature>
<dbReference type="GO" id="GO:0051256">
    <property type="term" value="P:mitotic spindle midzone assembly"/>
    <property type="evidence" value="ECO:0007669"/>
    <property type="project" value="TreeGrafter"/>
</dbReference>
<feature type="compositionally biased region" description="Low complexity" evidence="1">
    <location>
        <begin position="126"/>
        <end position="140"/>
    </location>
</feature>
<comment type="caution">
    <text evidence="4">The sequence shown here is derived from an EMBL/GenBank/DDBJ whole genome shotgun (WGS) entry which is preliminary data.</text>
</comment>
<keyword evidence="2" id="KW-1133">Transmembrane helix</keyword>
<dbReference type="GO" id="GO:0031122">
    <property type="term" value="P:cytoplasmic microtubule organization"/>
    <property type="evidence" value="ECO:0007669"/>
    <property type="project" value="TreeGrafter"/>
</dbReference>
<feature type="compositionally biased region" description="Polar residues" evidence="1">
    <location>
        <begin position="238"/>
        <end position="248"/>
    </location>
</feature>
<feature type="compositionally biased region" description="Polar residues" evidence="1">
    <location>
        <begin position="1060"/>
        <end position="1071"/>
    </location>
</feature>
<feature type="region of interest" description="Disordered" evidence="1">
    <location>
        <begin position="685"/>
        <end position="705"/>
    </location>
</feature>
<feature type="compositionally biased region" description="Polar residues" evidence="1">
    <location>
        <begin position="972"/>
        <end position="1004"/>
    </location>
</feature>